<evidence type="ECO:0000256" key="3">
    <source>
        <dbReference type="ARBA" id="ARBA00022737"/>
    </source>
</evidence>
<dbReference type="Pfam" id="PF13855">
    <property type="entry name" value="LRR_8"/>
    <property type="match status" value="1"/>
</dbReference>
<protein>
    <submittedName>
        <fullName evidence="5">Putative extracellular matrix protein slit</fullName>
    </submittedName>
</protein>
<name>V5H7B4_IXORI</name>
<dbReference type="AlphaFoldDB" id="V5H7B4"/>
<dbReference type="SMART" id="SM00369">
    <property type="entry name" value="LRR_TYP"/>
    <property type="match status" value="4"/>
</dbReference>
<dbReference type="InterPro" id="IPR003591">
    <property type="entry name" value="Leu-rich_rpt_typical-subtyp"/>
</dbReference>
<evidence type="ECO:0000313" key="5">
    <source>
        <dbReference type="EMBL" id="JAB70297.1"/>
    </source>
</evidence>
<dbReference type="FunFam" id="3.80.10.10:FF:001664">
    <property type="entry name" value="Secreted protein, putative"/>
    <property type="match status" value="1"/>
</dbReference>
<dbReference type="PANTHER" id="PTHR24373">
    <property type="entry name" value="SLIT RELATED LEUCINE-RICH REPEAT NEURONAL PROTEIN"/>
    <property type="match status" value="1"/>
</dbReference>
<dbReference type="EMBL" id="GANP01014171">
    <property type="protein sequence ID" value="JAB70297.1"/>
    <property type="molecule type" value="mRNA"/>
</dbReference>
<keyword evidence="1" id="KW-0433">Leucine-rich repeat</keyword>
<reference evidence="5" key="1">
    <citation type="journal article" date="2015" name="Sci. Rep.">
        <title>Tissue- and time-dependent transcription in Ixodes ricinus salivary glands and midguts when blood feeding on the vertebrate host.</title>
        <authorList>
            <person name="Kotsyfakis M."/>
            <person name="Schwarz A."/>
            <person name="Erhart J."/>
            <person name="Ribeiro J.M."/>
        </authorList>
    </citation>
    <scope>NUCLEOTIDE SEQUENCE</scope>
    <source>
        <tissue evidence="5">Salivary gland and midgut</tissue>
    </source>
</reference>
<evidence type="ECO:0000256" key="2">
    <source>
        <dbReference type="ARBA" id="ARBA00022729"/>
    </source>
</evidence>
<dbReference type="InterPro" id="IPR032675">
    <property type="entry name" value="LRR_dom_sf"/>
</dbReference>
<organism evidence="5">
    <name type="scientific">Ixodes ricinus</name>
    <name type="common">Common tick</name>
    <name type="synonym">Acarus ricinus</name>
    <dbReference type="NCBI Taxonomy" id="34613"/>
    <lineage>
        <taxon>Eukaryota</taxon>
        <taxon>Metazoa</taxon>
        <taxon>Ecdysozoa</taxon>
        <taxon>Arthropoda</taxon>
        <taxon>Chelicerata</taxon>
        <taxon>Arachnida</taxon>
        <taxon>Acari</taxon>
        <taxon>Parasitiformes</taxon>
        <taxon>Ixodida</taxon>
        <taxon>Ixodoidea</taxon>
        <taxon>Ixodidae</taxon>
        <taxon>Ixodinae</taxon>
        <taxon>Ixodes</taxon>
    </lineage>
</organism>
<feature type="chain" id="PRO_5004735278" evidence="4">
    <location>
        <begin position="25"/>
        <end position="183"/>
    </location>
</feature>
<dbReference type="PANTHER" id="PTHR24373:SF392">
    <property type="entry name" value="NEPHROCAN"/>
    <property type="match status" value="1"/>
</dbReference>
<evidence type="ECO:0000256" key="4">
    <source>
        <dbReference type="SAM" id="SignalP"/>
    </source>
</evidence>
<dbReference type="PRINTS" id="PR00019">
    <property type="entry name" value="LEURICHRPT"/>
</dbReference>
<evidence type="ECO:0000256" key="1">
    <source>
        <dbReference type="ARBA" id="ARBA00022614"/>
    </source>
</evidence>
<dbReference type="SUPFAM" id="SSF52058">
    <property type="entry name" value="L domain-like"/>
    <property type="match status" value="1"/>
</dbReference>
<dbReference type="PROSITE" id="PS51450">
    <property type="entry name" value="LRR"/>
    <property type="match status" value="2"/>
</dbReference>
<dbReference type="Gene3D" id="3.80.10.10">
    <property type="entry name" value="Ribonuclease Inhibitor"/>
    <property type="match status" value="1"/>
</dbReference>
<dbReference type="InterPro" id="IPR050328">
    <property type="entry name" value="Dev_Immune_Receptor"/>
</dbReference>
<keyword evidence="3" id="KW-0677">Repeat</keyword>
<proteinExistence type="evidence at transcript level"/>
<feature type="signal peptide" evidence="4">
    <location>
        <begin position="1"/>
        <end position="24"/>
    </location>
</feature>
<sequence>MSLLFLVTAILALTLLQSSQHCHATNVLCASCDCKPSLEKESSVDVDCSRKGNKMVPAGSQWPHNLYKFDLSHNFIDHVTTLEPSNVSVLDLHNNYIGVIEPGVFSVFPNLQVLDLSQNRLSSLHMDTFKGLANLKSLNISRNSIRTLPAELFNPLVALEQLRISHNPLRYIRKILLHEPGKP</sequence>
<accession>V5H7B4</accession>
<keyword evidence="2 4" id="KW-0732">Signal</keyword>
<dbReference type="InterPro" id="IPR001611">
    <property type="entry name" value="Leu-rich_rpt"/>
</dbReference>